<feature type="transmembrane region" description="Helical" evidence="1">
    <location>
        <begin position="36"/>
        <end position="54"/>
    </location>
</feature>
<dbReference type="EMBL" id="JAPFQO010000012">
    <property type="protein sequence ID" value="MCX2741682.1"/>
    <property type="molecule type" value="Genomic_DNA"/>
</dbReference>
<sequence length="60" mass="7082">MKNRKIYRVFMAIACFVFAGLNGYRVYTGNYSTMDIILLVVFLIFGTIYLFLIFKKEKPE</sequence>
<evidence type="ECO:0000256" key="1">
    <source>
        <dbReference type="SAM" id="Phobius"/>
    </source>
</evidence>
<accession>A0ABT3RK46</accession>
<keyword evidence="1" id="KW-1133">Transmembrane helix</keyword>
<keyword evidence="3" id="KW-1185">Reference proteome</keyword>
<evidence type="ECO:0000313" key="3">
    <source>
        <dbReference type="Proteomes" id="UP001207228"/>
    </source>
</evidence>
<keyword evidence="1" id="KW-0472">Membrane</keyword>
<feature type="transmembrane region" description="Helical" evidence="1">
    <location>
        <begin position="7"/>
        <end position="24"/>
    </location>
</feature>
<protein>
    <submittedName>
        <fullName evidence="2">Uncharacterized protein</fullName>
    </submittedName>
</protein>
<reference evidence="2 3" key="1">
    <citation type="submission" date="2022-11" db="EMBL/GenBank/DDBJ databases">
        <title>The characterization of three novel Bacteroidetes species and genomic analysis of their roles in tidal elemental geochemical cycles.</title>
        <authorList>
            <person name="Ma K.-J."/>
        </authorList>
    </citation>
    <scope>NUCLEOTIDE SEQUENCE [LARGE SCALE GENOMIC DNA]</scope>
    <source>
        <strain evidence="2 3">M82</strain>
    </source>
</reference>
<dbReference type="Proteomes" id="UP001207228">
    <property type="component" value="Unassembled WGS sequence"/>
</dbReference>
<evidence type="ECO:0000313" key="2">
    <source>
        <dbReference type="EMBL" id="MCX2741682.1"/>
    </source>
</evidence>
<organism evidence="2 3">
    <name type="scientific">Pontibacter anaerobius</name>
    <dbReference type="NCBI Taxonomy" id="2993940"/>
    <lineage>
        <taxon>Bacteria</taxon>
        <taxon>Pseudomonadati</taxon>
        <taxon>Bacteroidota</taxon>
        <taxon>Cytophagia</taxon>
        <taxon>Cytophagales</taxon>
        <taxon>Hymenobacteraceae</taxon>
        <taxon>Pontibacter</taxon>
    </lineage>
</organism>
<comment type="caution">
    <text evidence="2">The sequence shown here is derived from an EMBL/GenBank/DDBJ whole genome shotgun (WGS) entry which is preliminary data.</text>
</comment>
<dbReference type="RefSeq" id="WP_266053917.1">
    <property type="nucleotide sequence ID" value="NZ_JAPFQO010000012.1"/>
</dbReference>
<keyword evidence="1" id="KW-0812">Transmembrane</keyword>
<name>A0ABT3RK46_9BACT</name>
<proteinExistence type="predicted"/>
<gene>
    <name evidence="2" type="ORF">OO017_17110</name>
</gene>